<dbReference type="AlphaFoldDB" id="A0AAW2ZC65"/>
<name>A0AAW2ZC65_9EUKA</name>
<comment type="caution">
    <text evidence="2">The sequence shown here is derived from an EMBL/GenBank/DDBJ whole genome shotgun (WGS) entry which is preliminary data.</text>
</comment>
<gene>
    <name evidence="2" type="ORF">AKO1_001921</name>
</gene>
<evidence type="ECO:0000313" key="2">
    <source>
        <dbReference type="EMBL" id="KAL0486217.1"/>
    </source>
</evidence>
<organism evidence="2 3">
    <name type="scientific">Acrasis kona</name>
    <dbReference type="NCBI Taxonomy" id="1008807"/>
    <lineage>
        <taxon>Eukaryota</taxon>
        <taxon>Discoba</taxon>
        <taxon>Heterolobosea</taxon>
        <taxon>Tetramitia</taxon>
        <taxon>Eutetramitia</taxon>
        <taxon>Acrasidae</taxon>
        <taxon>Acrasis</taxon>
    </lineage>
</organism>
<dbReference type="Gene3D" id="4.10.240.10">
    <property type="entry name" value="Zn(2)-C6 fungal-type DNA-binding domain"/>
    <property type="match status" value="1"/>
</dbReference>
<dbReference type="InterPro" id="IPR001138">
    <property type="entry name" value="Zn2Cys6_DnaBD"/>
</dbReference>
<dbReference type="PROSITE" id="PS50048">
    <property type="entry name" value="ZN2_CY6_FUNGAL_2"/>
    <property type="match status" value="1"/>
</dbReference>
<dbReference type="CDD" id="cd00067">
    <property type="entry name" value="GAL4"/>
    <property type="match status" value="1"/>
</dbReference>
<sequence length="271" mass="30529">MSMSNLLKETYMYSTSNLQYEERPFKRSRSIESELYEHLNAISEQSNNNSQSNTSPRKRKLSDDIFTIFENEVNHDTNFLHTNISSANVSLDVRRRKPRLSRACAGCNRSHAACEEARPCARCTRLGIECEEQPQRSQRAMRAAHKSLPGPIKPETIFQNYVDVSTKNSVCSSASNRSSCSLTSDVFESMQNSQTFDVESPGSITTLQANHRPLRVIVTAIYESGEQRSVSVTTPTDCSQLHTFQVGVDRNNVVVNQLQQDCFKSNITTNT</sequence>
<dbReference type="GO" id="GO:0008270">
    <property type="term" value="F:zinc ion binding"/>
    <property type="evidence" value="ECO:0007669"/>
    <property type="project" value="InterPro"/>
</dbReference>
<accession>A0AAW2ZC65</accession>
<feature type="domain" description="Zn(2)-C6 fungal-type" evidence="1">
    <location>
        <begin position="103"/>
        <end position="130"/>
    </location>
</feature>
<dbReference type="EMBL" id="JAOPGA020001209">
    <property type="protein sequence ID" value="KAL0486217.1"/>
    <property type="molecule type" value="Genomic_DNA"/>
</dbReference>
<dbReference type="GO" id="GO:0000981">
    <property type="term" value="F:DNA-binding transcription factor activity, RNA polymerase II-specific"/>
    <property type="evidence" value="ECO:0007669"/>
    <property type="project" value="InterPro"/>
</dbReference>
<keyword evidence="3" id="KW-1185">Reference proteome</keyword>
<dbReference type="Proteomes" id="UP001431209">
    <property type="component" value="Unassembled WGS sequence"/>
</dbReference>
<proteinExistence type="predicted"/>
<dbReference type="SUPFAM" id="SSF57701">
    <property type="entry name" value="Zn2/Cys6 DNA-binding domain"/>
    <property type="match status" value="1"/>
</dbReference>
<protein>
    <submittedName>
        <fullName evidence="2">Transcription activator of gluconeogenesis ERT1</fullName>
    </submittedName>
</protein>
<dbReference type="SMART" id="SM00066">
    <property type="entry name" value="GAL4"/>
    <property type="match status" value="1"/>
</dbReference>
<evidence type="ECO:0000259" key="1">
    <source>
        <dbReference type="PROSITE" id="PS50048"/>
    </source>
</evidence>
<evidence type="ECO:0000313" key="3">
    <source>
        <dbReference type="Proteomes" id="UP001431209"/>
    </source>
</evidence>
<reference evidence="2 3" key="1">
    <citation type="submission" date="2024-03" db="EMBL/GenBank/DDBJ databases">
        <title>The Acrasis kona genome and developmental transcriptomes reveal deep origins of eukaryotic multicellular pathways.</title>
        <authorList>
            <person name="Sheikh S."/>
            <person name="Fu C.-J."/>
            <person name="Brown M.W."/>
            <person name="Baldauf S.L."/>
        </authorList>
    </citation>
    <scope>NUCLEOTIDE SEQUENCE [LARGE SCALE GENOMIC DNA]</scope>
    <source>
        <strain evidence="2 3">ATCC MYA-3509</strain>
    </source>
</reference>
<dbReference type="Pfam" id="PF00172">
    <property type="entry name" value="Zn_clus"/>
    <property type="match status" value="1"/>
</dbReference>
<dbReference type="InterPro" id="IPR036864">
    <property type="entry name" value="Zn2-C6_fun-type_DNA-bd_sf"/>
</dbReference>